<dbReference type="EMBL" id="JAKELL010000020">
    <property type="protein sequence ID" value="KAH8992958.1"/>
    <property type="molecule type" value="Genomic_DNA"/>
</dbReference>
<protein>
    <submittedName>
        <fullName evidence="2">Uncharacterized protein</fullName>
    </submittedName>
</protein>
<dbReference type="Proteomes" id="UP001201163">
    <property type="component" value="Unassembled WGS sequence"/>
</dbReference>
<feature type="signal peptide" evidence="1">
    <location>
        <begin position="1"/>
        <end position="19"/>
    </location>
</feature>
<name>A0AAD4LMU4_9AGAM</name>
<feature type="chain" id="PRO_5041946825" evidence="1">
    <location>
        <begin position="20"/>
        <end position="102"/>
    </location>
</feature>
<comment type="caution">
    <text evidence="2">The sequence shown here is derived from an EMBL/GenBank/DDBJ whole genome shotgun (WGS) entry which is preliminary data.</text>
</comment>
<keyword evidence="3" id="KW-1185">Reference proteome</keyword>
<gene>
    <name evidence="2" type="ORF">EDB92DRAFT_1855894</name>
</gene>
<evidence type="ECO:0000313" key="2">
    <source>
        <dbReference type="EMBL" id="KAH8992958.1"/>
    </source>
</evidence>
<sequence>MRSISFLAILLTLAFSATASPTINQDKREPAGGGASVVSPPSFLSLLALLTQVPMPIGNDCHRCQWLQKFMESEREIDVGGVGLYQFVGRGNGTYPSRKKPA</sequence>
<evidence type="ECO:0000256" key="1">
    <source>
        <dbReference type="SAM" id="SignalP"/>
    </source>
</evidence>
<evidence type="ECO:0000313" key="3">
    <source>
        <dbReference type="Proteomes" id="UP001201163"/>
    </source>
</evidence>
<organism evidence="2 3">
    <name type="scientific">Lactarius akahatsu</name>
    <dbReference type="NCBI Taxonomy" id="416441"/>
    <lineage>
        <taxon>Eukaryota</taxon>
        <taxon>Fungi</taxon>
        <taxon>Dikarya</taxon>
        <taxon>Basidiomycota</taxon>
        <taxon>Agaricomycotina</taxon>
        <taxon>Agaricomycetes</taxon>
        <taxon>Russulales</taxon>
        <taxon>Russulaceae</taxon>
        <taxon>Lactarius</taxon>
    </lineage>
</organism>
<reference evidence="2" key="1">
    <citation type="submission" date="2022-01" db="EMBL/GenBank/DDBJ databases">
        <title>Comparative genomics reveals a dynamic genome evolution in the ectomycorrhizal milk-cap (Lactarius) mushrooms.</title>
        <authorList>
            <consortium name="DOE Joint Genome Institute"/>
            <person name="Lebreton A."/>
            <person name="Tang N."/>
            <person name="Kuo A."/>
            <person name="LaButti K."/>
            <person name="Drula E."/>
            <person name="Barry K."/>
            <person name="Clum A."/>
            <person name="Lipzen A."/>
            <person name="Mousain D."/>
            <person name="Ng V."/>
            <person name="Wang R."/>
            <person name="Wang X."/>
            <person name="Dai Y."/>
            <person name="Henrissat B."/>
            <person name="Grigoriev I.V."/>
            <person name="Guerin-Laguette A."/>
            <person name="Yu F."/>
            <person name="Martin F.M."/>
        </authorList>
    </citation>
    <scope>NUCLEOTIDE SEQUENCE</scope>
    <source>
        <strain evidence="2">QP</strain>
    </source>
</reference>
<dbReference type="AlphaFoldDB" id="A0AAD4LMU4"/>
<proteinExistence type="predicted"/>
<keyword evidence="1" id="KW-0732">Signal</keyword>
<accession>A0AAD4LMU4</accession>